<dbReference type="EMBL" id="CP041345">
    <property type="protein sequence ID" value="QKG79764.1"/>
    <property type="molecule type" value="Genomic_DNA"/>
</dbReference>
<dbReference type="NCBIfam" id="NF003013">
    <property type="entry name" value="PRK03846.1"/>
    <property type="match status" value="1"/>
</dbReference>
<dbReference type="CDD" id="cd02027">
    <property type="entry name" value="APSK"/>
    <property type="match status" value="1"/>
</dbReference>
<evidence type="ECO:0000313" key="8">
    <source>
        <dbReference type="EMBL" id="QKG79764.1"/>
    </source>
</evidence>
<comment type="similarity">
    <text evidence="6">Belongs to the APS kinase family.</text>
</comment>
<evidence type="ECO:0000259" key="7">
    <source>
        <dbReference type="Pfam" id="PF01583"/>
    </source>
</evidence>
<evidence type="ECO:0000256" key="1">
    <source>
        <dbReference type="ARBA" id="ARBA00001823"/>
    </source>
</evidence>
<dbReference type="Proteomes" id="UP000500961">
    <property type="component" value="Chromosome"/>
</dbReference>
<keyword evidence="4 6" id="KW-0547">Nucleotide-binding</keyword>
<gene>
    <name evidence="8" type="primary">cysC</name>
    <name evidence="8" type="ORF">FHG85_05635</name>
</gene>
<dbReference type="Gene3D" id="3.40.50.300">
    <property type="entry name" value="P-loop containing nucleotide triphosphate hydrolases"/>
    <property type="match status" value="1"/>
</dbReference>
<dbReference type="GO" id="GO:0004781">
    <property type="term" value="F:sulfate adenylyltransferase (ATP) activity"/>
    <property type="evidence" value="ECO:0007669"/>
    <property type="project" value="TreeGrafter"/>
</dbReference>
<comment type="catalytic activity">
    <reaction evidence="1 6">
        <text>adenosine 5'-phosphosulfate + ATP = 3'-phosphoadenylyl sulfate + ADP + H(+)</text>
        <dbReference type="Rhea" id="RHEA:24152"/>
        <dbReference type="ChEBI" id="CHEBI:15378"/>
        <dbReference type="ChEBI" id="CHEBI:30616"/>
        <dbReference type="ChEBI" id="CHEBI:58243"/>
        <dbReference type="ChEBI" id="CHEBI:58339"/>
        <dbReference type="ChEBI" id="CHEBI:456216"/>
        <dbReference type="EC" id="2.7.1.25"/>
    </reaction>
</comment>
<evidence type="ECO:0000313" key="9">
    <source>
        <dbReference type="Proteomes" id="UP000500961"/>
    </source>
</evidence>
<evidence type="ECO:0000256" key="6">
    <source>
        <dbReference type="RuleBase" id="RU004347"/>
    </source>
</evidence>
<dbReference type="GO" id="GO:0004020">
    <property type="term" value="F:adenylylsulfate kinase activity"/>
    <property type="evidence" value="ECO:0007669"/>
    <property type="project" value="UniProtKB-EC"/>
</dbReference>
<accession>A0A7D4BZK6</accession>
<dbReference type="RefSeq" id="WP_173073845.1">
    <property type="nucleotide sequence ID" value="NZ_CP041345.1"/>
</dbReference>
<dbReference type="SUPFAM" id="SSF52540">
    <property type="entry name" value="P-loop containing nucleoside triphosphate hydrolases"/>
    <property type="match status" value="1"/>
</dbReference>
<name>A0A7D4BZK6_9BACT</name>
<dbReference type="PANTHER" id="PTHR42700:SF1">
    <property type="entry name" value="SULFATE ADENYLYLTRANSFERASE"/>
    <property type="match status" value="1"/>
</dbReference>
<comment type="function">
    <text evidence="6">Catalyzes the synthesis of activated sulfate.</text>
</comment>
<keyword evidence="3 6" id="KW-0808">Transferase</keyword>
<evidence type="ECO:0000256" key="4">
    <source>
        <dbReference type="ARBA" id="ARBA00022741"/>
    </source>
</evidence>
<dbReference type="UniPathway" id="UPA00140">
    <property type="reaction ID" value="UER00205"/>
</dbReference>
<dbReference type="InterPro" id="IPR002891">
    <property type="entry name" value="APS"/>
</dbReference>
<dbReference type="PANTHER" id="PTHR42700">
    <property type="entry name" value="SULFATE ADENYLYLTRANSFERASE"/>
    <property type="match status" value="1"/>
</dbReference>
<dbReference type="KEGG" id="ttz:FHG85_05635"/>
<dbReference type="InterPro" id="IPR050512">
    <property type="entry name" value="Sulf_AdTrans/APS_kinase"/>
</dbReference>
<dbReference type="InterPro" id="IPR027417">
    <property type="entry name" value="P-loop_NTPase"/>
</dbReference>
<keyword evidence="9" id="KW-1185">Reference proteome</keyword>
<evidence type="ECO:0000256" key="3">
    <source>
        <dbReference type="ARBA" id="ARBA00022679"/>
    </source>
</evidence>
<dbReference type="GO" id="GO:0005524">
    <property type="term" value="F:ATP binding"/>
    <property type="evidence" value="ECO:0007669"/>
    <property type="project" value="UniProtKB-KW"/>
</dbReference>
<keyword evidence="5 6" id="KW-0067">ATP-binding</keyword>
<dbReference type="AlphaFoldDB" id="A0A7D4BZK6"/>
<proteinExistence type="inferred from homology"/>
<organism evidence="8 9">
    <name type="scientific">Tenuifilum thalassicum</name>
    <dbReference type="NCBI Taxonomy" id="2590900"/>
    <lineage>
        <taxon>Bacteria</taxon>
        <taxon>Pseudomonadati</taxon>
        <taxon>Bacteroidota</taxon>
        <taxon>Bacteroidia</taxon>
        <taxon>Bacteroidales</taxon>
        <taxon>Tenuifilaceae</taxon>
        <taxon>Tenuifilum</taxon>
    </lineage>
</organism>
<protein>
    <recommendedName>
        <fullName evidence="2 6">Adenylyl-sulfate kinase</fullName>
        <ecNumber evidence="2 6">2.7.1.25</ecNumber>
    </recommendedName>
</protein>
<keyword evidence="6 8" id="KW-0418">Kinase</keyword>
<evidence type="ECO:0000256" key="5">
    <source>
        <dbReference type="ARBA" id="ARBA00022840"/>
    </source>
</evidence>
<dbReference type="EC" id="2.7.1.25" evidence="2 6"/>
<dbReference type="InterPro" id="IPR059117">
    <property type="entry name" value="APS_kinase_dom"/>
</dbReference>
<feature type="domain" description="APS kinase" evidence="7">
    <location>
        <begin position="6"/>
        <end position="154"/>
    </location>
</feature>
<dbReference type="NCBIfam" id="TIGR00455">
    <property type="entry name" value="apsK"/>
    <property type="match status" value="1"/>
</dbReference>
<dbReference type="GO" id="GO:0005737">
    <property type="term" value="C:cytoplasm"/>
    <property type="evidence" value="ECO:0007669"/>
    <property type="project" value="TreeGrafter"/>
</dbReference>
<dbReference type="GO" id="GO:0070814">
    <property type="term" value="P:hydrogen sulfide biosynthetic process"/>
    <property type="evidence" value="ECO:0007669"/>
    <property type="project" value="UniProtKB-UniPathway"/>
</dbReference>
<dbReference type="GO" id="GO:0010134">
    <property type="term" value="P:sulfate assimilation via adenylyl sulfate reduction"/>
    <property type="evidence" value="ECO:0007669"/>
    <property type="project" value="TreeGrafter"/>
</dbReference>
<dbReference type="GO" id="GO:0019379">
    <property type="term" value="P:sulfate assimilation, phosphoadenylyl sulfate reduction by phosphoadenylyl-sulfate reductase (thioredoxin)"/>
    <property type="evidence" value="ECO:0007669"/>
    <property type="project" value="TreeGrafter"/>
</dbReference>
<sequence>METVKPFTVWITGLPASGKTSVGKELKKIFIIEGFSVVLLDGDEVRKGLCVDLGFSLEDRMENIRRVSNVASILNTQGYIAICCLVSPTKEMRGNARKIIGSENFFEVHTNASVEVCRKRDFKGYYQRALKGEISEFTGVTSLYEAPVNPNVSVNTDVVGVNEAATIIFQKCKEWLQDR</sequence>
<dbReference type="Pfam" id="PF01583">
    <property type="entry name" value="APS_kinase"/>
    <property type="match status" value="1"/>
</dbReference>
<reference evidence="8 9" key="1">
    <citation type="submission" date="2019-07" db="EMBL/GenBank/DDBJ databases">
        <title>Thalassofilum flectens gen. nov., sp. nov., a novel moderate thermophilic anaerobe from a shallow sea hot spring in Kunashir Island (Russia), representing a new family in the order Bacteroidales, and proposal of Thalassofilacea fam. nov.</title>
        <authorList>
            <person name="Kochetkova T.V."/>
            <person name="Podosokorskaya O.A."/>
            <person name="Novikov A."/>
            <person name="Elcheninov A.G."/>
            <person name="Toshchakov S.V."/>
            <person name="Kublanov I.V."/>
        </authorList>
    </citation>
    <scope>NUCLEOTIDE SEQUENCE [LARGE SCALE GENOMIC DNA]</scope>
    <source>
        <strain evidence="8 9">38-H</strain>
    </source>
</reference>
<comment type="pathway">
    <text evidence="6">Sulfur metabolism; hydrogen sulfide biosynthesis; sulfite from sulfate: step 2/3.</text>
</comment>
<evidence type="ECO:0000256" key="2">
    <source>
        <dbReference type="ARBA" id="ARBA00012121"/>
    </source>
</evidence>